<feature type="region of interest" description="Disordered" evidence="2">
    <location>
        <begin position="178"/>
        <end position="213"/>
    </location>
</feature>
<dbReference type="Proteomes" id="UP001465755">
    <property type="component" value="Unassembled WGS sequence"/>
</dbReference>
<evidence type="ECO:0000313" key="4">
    <source>
        <dbReference type="Proteomes" id="UP001465755"/>
    </source>
</evidence>
<dbReference type="EMBL" id="JALJOQ010000023">
    <property type="protein sequence ID" value="KAK9808408.1"/>
    <property type="molecule type" value="Genomic_DNA"/>
</dbReference>
<organism evidence="3 4">
    <name type="scientific">Symbiochloris irregularis</name>
    <dbReference type="NCBI Taxonomy" id="706552"/>
    <lineage>
        <taxon>Eukaryota</taxon>
        <taxon>Viridiplantae</taxon>
        <taxon>Chlorophyta</taxon>
        <taxon>core chlorophytes</taxon>
        <taxon>Trebouxiophyceae</taxon>
        <taxon>Trebouxiales</taxon>
        <taxon>Trebouxiaceae</taxon>
        <taxon>Symbiochloris</taxon>
    </lineage>
</organism>
<gene>
    <name evidence="3" type="ORF">WJX73_001311</name>
</gene>
<dbReference type="GO" id="GO:0090730">
    <property type="term" value="C:Las1 complex"/>
    <property type="evidence" value="ECO:0007669"/>
    <property type="project" value="InterPro"/>
</dbReference>
<dbReference type="GO" id="GO:0004519">
    <property type="term" value="F:endonuclease activity"/>
    <property type="evidence" value="ECO:0007669"/>
    <property type="project" value="InterPro"/>
</dbReference>
<evidence type="ECO:0000313" key="3">
    <source>
        <dbReference type="EMBL" id="KAK9808408.1"/>
    </source>
</evidence>
<protein>
    <submittedName>
        <fullName evidence="3">Uncharacterized protein</fullName>
    </submittedName>
</protein>
<dbReference type="GO" id="GO:0030687">
    <property type="term" value="C:preribosome, large subunit precursor"/>
    <property type="evidence" value="ECO:0007669"/>
    <property type="project" value="TreeGrafter"/>
</dbReference>
<accession>A0AAW1PIN3</accession>
<dbReference type="AlphaFoldDB" id="A0AAW1PIN3"/>
<feature type="coiled-coil region" evidence="1">
    <location>
        <begin position="431"/>
        <end position="461"/>
    </location>
</feature>
<proteinExistence type="predicted"/>
<reference evidence="3 4" key="1">
    <citation type="journal article" date="2024" name="Nat. Commun.">
        <title>Phylogenomics reveals the evolutionary origins of lichenization in chlorophyte algae.</title>
        <authorList>
            <person name="Puginier C."/>
            <person name="Libourel C."/>
            <person name="Otte J."/>
            <person name="Skaloud P."/>
            <person name="Haon M."/>
            <person name="Grisel S."/>
            <person name="Petersen M."/>
            <person name="Berrin J.G."/>
            <person name="Delaux P.M."/>
            <person name="Dal Grande F."/>
            <person name="Keller J."/>
        </authorList>
    </citation>
    <scope>NUCLEOTIDE SEQUENCE [LARGE SCALE GENOMIC DNA]</scope>
    <source>
        <strain evidence="3 4">SAG 2036</strain>
    </source>
</reference>
<dbReference type="Pfam" id="PF04031">
    <property type="entry name" value="Las1"/>
    <property type="match status" value="1"/>
</dbReference>
<dbReference type="GO" id="GO:0000460">
    <property type="term" value="P:maturation of 5.8S rRNA"/>
    <property type="evidence" value="ECO:0007669"/>
    <property type="project" value="TreeGrafter"/>
</dbReference>
<dbReference type="PANTHER" id="PTHR15002:SF0">
    <property type="entry name" value="RIBOSOMAL BIOGENESIS PROTEIN LAS1L"/>
    <property type="match status" value="1"/>
</dbReference>
<dbReference type="InterPro" id="IPR007174">
    <property type="entry name" value="Las1"/>
</dbReference>
<name>A0AAW1PIN3_9CHLO</name>
<dbReference type="PANTHER" id="PTHR15002">
    <property type="entry name" value="RIBOSOMAL BIOGENESIS PROTEIN LAS1L"/>
    <property type="match status" value="1"/>
</dbReference>
<evidence type="ECO:0000256" key="1">
    <source>
        <dbReference type="SAM" id="Coils"/>
    </source>
</evidence>
<comment type="caution">
    <text evidence="3">The sequence shown here is derived from an EMBL/GenBank/DDBJ whole genome shotgun (WGS) entry which is preliminary data.</text>
</comment>
<evidence type="ECO:0000256" key="2">
    <source>
        <dbReference type="SAM" id="MobiDB-lite"/>
    </source>
</evidence>
<dbReference type="GO" id="GO:0000470">
    <property type="term" value="P:maturation of LSU-rRNA"/>
    <property type="evidence" value="ECO:0007669"/>
    <property type="project" value="TreeGrafter"/>
</dbReference>
<keyword evidence="4" id="KW-1185">Reference proteome</keyword>
<sequence length="534" mass="58343">MPEGRQVPWRSWEEWTLVKTALWSATAVDQRKGIEQVRLWRARGKLPLSVDVTAMLLDLRGRHTSGPSQSDPLLRLQYSMALILLVNGITDAEQKGKQARSVAGIAETAGLPRVLVDVRHEATHRGLPSLALLQLAAESALQWLRTAYWDRQHQHLLNMQAKVITLLQEFMKLQADALSRPQQAASDTDDDASVDPSPPGSSPGVSKAQELRKRRRQLAADLKDVVHPCMPGLIAQALLQPGILESHADDSQSNRTGVWKAALHSLCRTWPGLLPLLLRESISLLSRQGQAKPPNQRHAQAQHLHFVATLVWDIATGPRNQSLDLSISTDQTAVLLACCLRALVLLPADAAPPADSGDILPAAQPASIHREVLQHLAERLTQNMSQTAAASDSGQQPLRKKARMAEAAVKLQAMSAPLPADNSNLSHQGMEAAADGEVQKAEVLLEQLQDKVRRKAQAEVRERWSVAKDWKPCAIGHLPGPLEHNGILPDLPLVCGLESLEQQQVPEYQQDSAACLMLDAAAVLLNGQKAPSRK</sequence>
<keyword evidence="1" id="KW-0175">Coiled coil</keyword>